<protein>
    <recommendedName>
        <fullName evidence="3">YacP-like NYN domain-containing protein</fullName>
    </recommendedName>
</protein>
<gene>
    <name evidence="1" type="ORF">SAMN05443428_1204</name>
</gene>
<dbReference type="STRING" id="1147123.SAMN05443428_1204"/>
<dbReference type="PANTHER" id="PTHR34547">
    <property type="entry name" value="YACP-LIKE NYN DOMAIN PROTEIN"/>
    <property type="match status" value="1"/>
</dbReference>
<name>A0A1T4Y2E3_9CLOT</name>
<dbReference type="RefSeq" id="WP_242948744.1">
    <property type="nucleotide sequence ID" value="NZ_FUYH01000020.1"/>
</dbReference>
<dbReference type="Pfam" id="PF05991">
    <property type="entry name" value="NYN_YacP"/>
    <property type="match status" value="1"/>
</dbReference>
<proteinExistence type="predicted"/>
<dbReference type="AlphaFoldDB" id="A0A1T4Y2E3"/>
<dbReference type="Proteomes" id="UP000190105">
    <property type="component" value="Unassembled WGS sequence"/>
</dbReference>
<dbReference type="CDD" id="cd10912">
    <property type="entry name" value="PIN_YacP-like"/>
    <property type="match status" value="1"/>
</dbReference>
<dbReference type="EMBL" id="FUYH01000020">
    <property type="protein sequence ID" value="SKA96007.1"/>
    <property type="molecule type" value="Genomic_DNA"/>
</dbReference>
<organism evidence="1 2">
    <name type="scientific">Caloramator quimbayensis</name>
    <dbReference type="NCBI Taxonomy" id="1147123"/>
    <lineage>
        <taxon>Bacteria</taxon>
        <taxon>Bacillati</taxon>
        <taxon>Bacillota</taxon>
        <taxon>Clostridia</taxon>
        <taxon>Eubacteriales</taxon>
        <taxon>Clostridiaceae</taxon>
        <taxon>Caloramator</taxon>
    </lineage>
</organism>
<evidence type="ECO:0000313" key="2">
    <source>
        <dbReference type="Proteomes" id="UP000190105"/>
    </source>
</evidence>
<sequence length="170" mass="19977">MIKYIFIDGYNVINAWNDLKELKDENLEEARLKLIEMIHDYAAFKGINVIVVFDAHFVKGSFEKHEMHKNVEVVYTKELESADCYIERNVAILSKKGEVAVVSSDYLEQRIVLQMGGIRITPKEFLIEIQNIKKVIKERTEISYVEKSNRLENNIKKDVLEKLEKMRRNL</sequence>
<dbReference type="PANTHER" id="PTHR34547:SF1">
    <property type="entry name" value="YACP-LIKE NYN DOMAIN PROTEIN"/>
    <property type="match status" value="1"/>
</dbReference>
<dbReference type="InterPro" id="IPR010298">
    <property type="entry name" value="YacP-like"/>
</dbReference>
<keyword evidence="2" id="KW-1185">Reference proteome</keyword>
<evidence type="ECO:0008006" key="3">
    <source>
        <dbReference type="Google" id="ProtNLM"/>
    </source>
</evidence>
<reference evidence="2" key="1">
    <citation type="submission" date="2017-02" db="EMBL/GenBank/DDBJ databases">
        <authorList>
            <person name="Varghese N."/>
            <person name="Submissions S."/>
        </authorList>
    </citation>
    <scope>NUCLEOTIDE SEQUENCE [LARGE SCALE GENOMIC DNA]</scope>
    <source>
        <strain evidence="2">USBA 833</strain>
    </source>
</reference>
<accession>A0A1T4Y2E3</accession>
<evidence type="ECO:0000313" key="1">
    <source>
        <dbReference type="EMBL" id="SKA96007.1"/>
    </source>
</evidence>